<dbReference type="SUPFAM" id="SSF51316">
    <property type="entry name" value="Mss4-like"/>
    <property type="match status" value="1"/>
</dbReference>
<sequence>MENKFEGACLCQRVKFQVRLVNLKMHVCHCSMCRKSSGGTGFAYLYAQEAPEFRTQDTLSSYNAVGKAERGFCNHCGTTIYYHNVLDKGYCISISVLEKLPENDILFNREWYYHDKPGYYSYANKTQKS</sequence>
<evidence type="ECO:0000313" key="6">
    <source>
        <dbReference type="EMBL" id="QDJ29115.1"/>
    </source>
</evidence>
<accession>A0A7L4WIB9</accession>
<dbReference type="KEGG" id="lpaa:BHS01_06660"/>
<name>A0A7L4WIB9_9LACT</name>
<evidence type="ECO:0000256" key="1">
    <source>
        <dbReference type="ARBA" id="ARBA00005495"/>
    </source>
</evidence>
<keyword evidence="3" id="KW-0862">Zinc</keyword>
<dbReference type="GO" id="GO:0016846">
    <property type="term" value="F:carbon-sulfur lyase activity"/>
    <property type="evidence" value="ECO:0007669"/>
    <property type="project" value="InterPro"/>
</dbReference>
<dbReference type="RefSeq" id="WP_162542410.1">
    <property type="nucleotide sequence ID" value="NZ_CP017195.1"/>
</dbReference>
<comment type="similarity">
    <text evidence="1">Belongs to the Gfa family.</text>
</comment>
<gene>
    <name evidence="6" type="ORF">BHS01_06660</name>
</gene>
<evidence type="ECO:0000259" key="5">
    <source>
        <dbReference type="PROSITE" id="PS51891"/>
    </source>
</evidence>
<dbReference type="Pfam" id="PF04828">
    <property type="entry name" value="GFA"/>
    <property type="match status" value="1"/>
</dbReference>
<dbReference type="Gene3D" id="3.90.1590.10">
    <property type="entry name" value="glutathione-dependent formaldehyde- activating enzyme (gfa)"/>
    <property type="match status" value="1"/>
</dbReference>
<dbReference type="InterPro" id="IPR011057">
    <property type="entry name" value="Mss4-like_sf"/>
</dbReference>
<dbReference type="GO" id="GO:0046872">
    <property type="term" value="F:metal ion binding"/>
    <property type="evidence" value="ECO:0007669"/>
    <property type="project" value="UniProtKB-KW"/>
</dbReference>
<keyword evidence="2" id="KW-0479">Metal-binding</keyword>
<evidence type="ECO:0000256" key="4">
    <source>
        <dbReference type="ARBA" id="ARBA00023239"/>
    </source>
</evidence>
<feature type="domain" description="CENP-V/GFA" evidence="5">
    <location>
        <begin position="5"/>
        <end position="113"/>
    </location>
</feature>
<dbReference type="AlphaFoldDB" id="A0A7L4WIB9"/>
<dbReference type="PANTHER" id="PTHR33337:SF40">
    <property type="entry name" value="CENP-V_GFA DOMAIN-CONTAINING PROTEIN-RELATED"/>
    <property type="match status" value="1"/>
</dbReference>
<dbReference type="PROSITE" id="PS51891">
    <property type="entry name" value="CENP_V_GFA"/>
    <property type="match status" value="1"/>
</dbReference>
<evidence type="ECO:0000256" key="2">
    <source>
        <dbReference type="ARBA" id="ARBA00022723"/>
    </source>
</evidence>
<protein>
    <recommendedName>
        <fullName evidence="5">CENP-V/GFA domain-containing protein</fullName>
    </recommendedName>
</protein>
<evidence type="ECO:0000256" key="3">
    <source>
        <dbReference type="ARBA" id="ARBA00022833"/>
    </source>
</evidence>
<reference evidence="6 7" key="1">
    <citation type="submission" date="2016-09" db="EMBL/GenBank/DDBJ databases">
        <title>Lactic acid bacteria from MAP meat Genome sequencing and assembly.</title>
        <authorList>
            <person name="Behr J."/>
            <person name="Hilgarth M."/>
            <person name="Vogel R.F."/>
        </authorList>
    </citation>
    <scope>NUCLEOTIDE SEQUENCE [LARGE SCALE GENOMIC DNA]</scope>
    <source>
        <strain evidence="6 7">TMW21615</strain>
    </source>
</reference>
<dbReference type="PANTHER" id="PTHR33337">
    <property type="entry name" value="GFA DOMAIN-CONTAINING PROTEIN"/>
    <property type="match status" value="1"/>
</dbReference>
<keyword evidence="4" id="KW-0456">Lyase</keyword>
<dbReference type="InterPro" id="IPR006913">
    <property type="entry name" value="CENP-V/GFA"/>
</dbReference>
<organism evidence="6 7">
    <name type="scientific">Pseudolactococcus paracarnosus</name>
    <dbReference type="NCBI Taxonomy" id="2749962"/>
    <lineage>
        <taxon>Bacteria</taxon>
        <taxon>Bacillati</taxon>
        <taxon>Bacillota</taxon>
        <taxon>Bacilli</taxon>
        <taxon>Lactobacillales</taxon>
        <taxon>Streptococcaceae</taxon>
        <taxon>Pseudolactococcus</taxon>
    </lineage>
</organism>
<proteinExistence type="inferred from homology"/>
<dbReference type="EMBL" id="CP017195">
    <property type="protein sequence ID" value="QDJ29115.1"/>
    <property type="molecule type" value="Genomic_DNA"/>
</dbReference>
<evidence type="ECO:0000313" key="7">
    <source>
        <dbReference type="Proteomes" id="UP000516280"/>
    </source>
</evidence>
<dbReference type="Proteomes" id="UP000516280">
    <property type="component" value="Chromosome"/>
</dbReference>